<dbReference type="GO" id="GO:0005737">
    <property type="term" value="C:cytoplasm"/>
    <property type="evidence" value="ECO:0007669"/>
    <property type="project" value="TreeGrafter"/>
</dbReference>
<dbReference type="PANTHER" id="PTHR48051:SF39">
    <property type="entry name" value="P53-INDUCED DEATH DOMAIN PROTEIN 1"/>
    <property type="match status" value="1"/>
</dbReference>
<feature type="domain" description="Disease resistance R13L4/SHOC-2-like LRR" evidence="3">
    <location>
        <begin position="150"/>
        <end position="221"/>
    </location>
</feature>
<organism evidence="4">
    <name type="scientific">marine metagenome</name>
    <dbReference type="NCBI Taxonomy" id="408172"/>
    <lineage>
        <taxon>unclassified sequences</taxon>
        <taxon>metagenomes</taxon>
        <taxon>ecological metagenomes</taxon>
    </lineage>
</organism>
<dbReference type="Gene3D" id="3.80.10.10">
    <property type="entry name" value="Ribonuclease Inhibitor"/>
    <property type="match status" value="2"/>
</dbReference>
<dbReference type="Pfam" id="PF12799">
    <property type="entry name" value="LRR_4"/>
    <property type="match status" value="1"/>
</dbReference>
<dbReference type="InterPro" id="IPR032675">
    <property type="entry name" value="LRR_dom_sf"/>
</dbReference>
<gene>
    <name evidence="4" type="ORF">METZ01_LOCUS278679</name>
</gene>
<dbReference type="Pfam" id="PF23598">
    <property type="entry name" value="LRR_14"/>
    <property type="match status" value="1"/>
</dbReference>
<dbReference type="InterPro" id="IPR001611">
    <property type="entry name" value="Leu-rich_rpt"/>
</dbReference>
<proteinExistence type="predicted"/>
<dbReference type="PANTHER" id="PTHR48051">
    <property type="match status" value="1"/>
</dbReference>
<keyword evidence="2" id="KW-0677">Repeat</keyword>
<dbReference type="SUPFAM" id="SSF52058">
    <property type="entry name" value="L domain-like"/>
    <property type="match status" value="1"/>
</dbReference>
<dbReference type="InterPro" id="IPR025875">
    <property type="entry name" value="Leu-rich_rpt_4"/>
</dbReference>
<evidence type="ECO:0000259" key="3">
    <source>
        <dbReference type="Pfam" id="PF23598"/>
    </source>
</evidence>
<dbReference type="InterPro" id="IPR055414">
    <property type="entry name" value="LRR_R13L4/SHOC2-like"/>
</dbReference>
<name>A0A382KQJ2_9ZZZZ</name>
<protein>
    <recommendedName>
        <fullName evidence="3">Disease resistance R13L4/SHOC-2-like LRR domain-containing protein</fullName>
    </recommendedName>
</protein>
<evidence type="ECO:0000313" key="4">
    <source>
        <dbReference type="EMBL" id="SVC25825.1"/>
    </source>
</evidence>
<dbReference type="InterPro" id="IPR050216">
    <property type="entry name" value="LRR_domain-containing"/>
</dbReference>
<sequence>RNNLSSLPKSISKLKKLVKLQINHNELKSLPNNICSINFDKNKMQSFISGNNYLCEDVPPCTEELPGFNYEYDSNGYPFYQPQNCVICDPGFRGILQISDNITIREGGNCFFKSDLDAIQDIINTNDKLLNLEPLDVGHQTWIGGRITTLAINNANLQSLPKSIGKLTSLQILHLDNNELTSLPKSIGNLNNLTELALDENQITILPNSIGNLTNLQGLSMDNNKLTSLPETIGNLNNLRELYLNYNQITILPESFGNLKNLEILLIYYNQLTSLPRSIGNLNNLQVLYSSNNLITSLPESIANLSNLHKLWISSNQLTTLPLSLCELPSDCDINVSYNCLSEEFHYSCIDNAGHHLGYWCK</sequence>
<dbReference type="Pfam" id="PF00560">
    <property type="entry name" value="LRR_1"/>
    <property type="match status" value="2"/>
</dbReference>
<accession>A0A382KQJ2</accession>
<evidence type="ECO:0000256" key="2">
    <source>
        <dbReference type="ARBA" id="ARBA00022737"/>
    </source>
</evidence>
<evidence type="ECO:0000256" key="1">
    <source>
        <dbReference type="ARBA" id="ARBA00022614"/>
    </source>
</evidence>
<feature type="non-terminal residue" evidence="4">
    <location>
        <position position="1"/>
    </location>
</feature>
<dbReference type="SMART" id="SM00365">
    <property type="entry name" value="LRR_SD22"/>
    <property type="match status" value="4"/>
</dbReference>
<dbReference type="InterPro" id="IPR003591">
    <property type="entry name" value="Leu-rich_rpt_typical-subtyp"/>
</dbReference>
<dbReference type="EMBL" id="UINC01081706">
    <property type="protein sequence ID" value="SVC25825.1"/>
    <property type="molecule type" value="Genomic_DNA"/>
</dbReference>
<dbReference type="AlphaFoldDB" id="A0A382KQJ2"/>
<reference evidence="4" key="1">
    <citation type="submission" date="2018-05" db="EMBL/GenBank/DDBJ databases">
        <authorList>
            <person name="Lanie J.A."/>
            <person name="Ng W.-L."/>
            <person name="Kazmierczak K.M."/>
            <person name="Andrzejewski T.M."/>
            <person name="Davidsen T.M."/>
            <person name="Wayne K.J."/>
            <person name="Tettelin H."/>
            <person name="Glass J.I."/>
            <person name="Rusch D."/>
            <person name="Podicherti R."/>
            <person name="Tsui H.-C.T."/>
            <person name="Winkler M.E."/>
        </authorList>
    </citation>
    <scope>NUCLEOTIDE SEQUENCE</scope>
</reference>
<keyword evidence="1" id="KW-0433">Leucine-rich repeat</keyword>
<dbReference type="SMART" id="SM00364">
    <property type="entry name" value="LRR_BAC"/>
    <property type="match status" value="8"/>
</dbReference>
<dbReference type="SMART" id="SM00369">
    <property type="entry name" value="LRR_TYP"/>
    <property type="match status" value="8"/>
</dbReference>
<dbReference type="SUPFAM" id="SSF52075">
    <property type="entry name" value="Outer arm dynein light chain 1"/>
    <property type="match status" value="1"/>
</dbReference>
<dbReference type="PROSITE" id="PS51450">
    <property type="entry name" value="LRR"/>
    <property type="match status" value="4"/>
</dbReference>